<sequence length="246" mass="27872">MRLRSDLMRILWEPTILRDNSASNNTAAFSCEHRLAALPPIPREGPAVSLMNYIAGEGFFDRATTFADVNPINCCLMSMQGFPEFKEEESERSLAIDLLLRFVRNVFLHDSSVEGETWFHKRRGNEIVICTMINLLELLKTSSVWTVVEWRAIKMGNKLTGGNRRDLVKFVAKRLPCACLKKLHSATRKKVAKIGVCDGCRKQFPSSDLYVCTGCMIAEYCSKECQRAHWSRGHKGDCISLRPPGR</sequence>
<evidence type="ECO:0000256" key="3">
    <source>
        <dbReference type="ARBA" id="ARBA00022833"/>
    </source>
</evidence>
<evidence type="ECO:0000256" key="4">
    <source>
        <dbReference type="PROSITE-ProRule" id="PRU00134"/>
    </source>
</evidence>
<protein>
    <recommendedName>
        <fullName evidence="5">MYND-type domain-containing protein</fullName>
    </recommendedName>
</protein>
<evidence type="ECO:0000313" key="7">
    <source>
        <dbReference type="Proteomes" id="UP000266841"/>
    </source>
</evidence>
<dbReference type="PROSITE" id="PS51257">
    <property type="entry name" value="PROKAR_LIPOPROTEIN"/>
    <property type="match status" value="1"/>
</dbReference>
<dbReference type="InterPro" id="IPR002893">
    <property type="entry name" value="Znf_MYND"/>
</dbReference>
<dbReference type="SUPFAM" id="SSF144232">
    <property type="entry name" value="HIT/MYND zinc finger-like"/>
    <property type="match status" value="1"/>
</dbReference>
<dbReference type="Proteomes" id="UP000266841">
    <property type="component" value="Unassembled WGS sequence"/>
</dbReference>
<name>K0SJY9_THAOC</name>
<evidence type="ECO:0000256" key="1">
    <source>
        <dbReference type="ARBA" id="ARBA00022723"/>
    </source>
</evidence>
<dbReference type="EMBL" id="AGNL01024225">
    <property type="protein sequence ID" value="EJK58792.1"/>
    <property type="molecule type" value="Genomic_DNA"/>
</dbReference>
<feature type="domain" description="MYND-type" evidence="5">
    <location>
        <begin position="197"/>
        <end position="238"/>
    </location>
</feature>
<evidence type="ECO:0000256" key="2">
    <source>
        <dbReference type="ARBA" id="ARBA00022771"/>
    </source>
</evidence>
<evidence type="ECO:0000313" key="6">
    <source>
        <dbReference type="EMBL" id="EJK58792.1"/>
    </source>
</evidence>
<dbReference type="Pfam" id="PF01753">
    <property type="entry name" value="zf-MYND"/>
    <property type="match status" value="1"/>
</dbReference>
<organism evidence="6 7">
    <name type="scientific">Thalassiosira oceanica</name>
    <name type="common">Marine diatom</name>
    <dbReference type="NCBI Taxonomy" id="159749"/>
    <lineage>
        <taxon>Eukaryota</taxon>
        <taxon>Sar</taxon>
        <taxon>Stramenopiles</taxon>
        <taxon>Ochrophyta</taxon>
        <taxon>Bacillariophyta</taxon>
        <taxon>Coscinodiscophyceae</taxon>
        <taxon>Thalassiosirophycidae</taxon>
        <taxon>Thalassiosirales</taxon>
        <taxon>Thalassiosiraceae</taxon>
        <taxon>Thalassiosira</taxon>
    </lineage>
</organism>
<evidence type="ECO:0000259" key="5">
    <source>
        <dbReference type="PROSITE" id="PS50865"/>
    </source>
</evidence>
<accession>K0SJY9</accession>
<reference evidence="6 7" key="1">
    <citation type="journal article" date="2012" name="Genome Biol.">
        <title>Genome and low-iron response of an oceanic diatom adapted to chronic iron limitation.</title>
        <authorList>
            <person name="Lommer M."/>
            <person name="Specht M."/>
            <person name="Roy A.S."/>
            <person name="Kraemer L."/>
            <person name="Andreson R."/>
            <person name="Gutowska M.A."/>
            <person name="Wolf J."/>
            <person name="Bergner S.V."/>
            <person name="Schilhabel M.B."/>
            <person name="Klostermeier U.C."/>
            <person name="Beiko R.G."/>
            <person name="Rosenstiel P."/>
            <person name="Hippler M."/>
            <person name="Laroche J."/>
        </authorList>
    </citation>
    <scope>NUCLEOTIDE SEQUENCE [LARGE SCALE GENOMIC DNA]</scope>
    <source>
        <strain evidence="6 7">CCMP1005</strain>
    </source>
</reference>
<keyword evidence="3" id="KW-0862">Zinc</keyword>
<dbReference type="AlphaFoldDB" id="K0SJY9"/>
<proteinExistence type="predicted"/>
<dbReference type="PROSITE" id="PS50865">
    <property type="entry name" value="ZF_MYND_2"/>
    <property type="match status" value="1"/>
</dbReference>
<dbReference type="GO" id="GO:0008270">
    <property type="term" value="F:zinc ion binding"/>
    <property type="evidence" value="ECO:0007669"/>
    <property type="project" value="UniProtKB-KW"/>
</dbReference>
<keyword evidence="2 4" id="KW-0863">Zinc-finger</keyword>
<dbReference type="Gene3D" id="6.10.140.2220">
    <property type="match status" value="1"/>
</dbReference>
<keyword evidence="7" id="KW-1185">Reference proteome</keyword>
<gene>
    <name evidence="6" type="ORF">THAOC_21053</name>
</gene>
<comment type="caution">
    <text evidence="6">The sequence shown here is derived from an EMBL/GenBank/DDBJ whole genome shotgun (WGS) entry which is preliminary data.</text>
</comment>
<dbReference type="PROSITE" id="PS01360">
    <property type="entry name" value="ZF_MYND_1"/>
    <property type="match status" value="1"/>
</dbReference>
<dbReference type="OrthoDB" id="432970at2759"/>
<keyword evidence="1" id="KW-0479">Metal-binding</keyword>